<sequence>MAQGKYKKSKLQVPGKTKDKKSKKQTVVLRKGNFHIAPKKQKLIEAAKLKRGLEKGIQACIEDELTAKTVSFEPRSLAMLKPSASKEKKKK</sequence>
<evidence type="ECO:0000256" key="1">
    <source>
        <dbReference type="ARBA" id="ARBA00006802"/>
    </source>
</evidence>
<protein>
    <recommendedName>
        <fullName evidence="4">Leydig cell tumor 10 kDa protein homolog</fullName>
    </recommendedName>
</protein>
<dbReference type="Pfam" id="PF09495">
    <property type="entry name" value="DUF2462"/>
    <property type="match status" value="1"/>
</dbReference>
<dbReference type="PANTHER" id="PTHR16967">
    <property type="entry name" value="LEYDIG CELL TUMOR 10 KDA PROTEIN HOMOLOG"/>
    <property type="match status" value="1"/>
</dbReference>
<dbReference type="AlphaFoldDB" id="A0A0B6Y9S8"/>
<comment type="similarity">
    <text evidence="1">Belongs to the UPF0390 family.</text>
</comment>
<dbReference type="InterPro" id="IPR019034">
    <property type="entry name" value="UPF0390"/>
</dbReference>
<accession>A0A0B6Y9S8</accession>
<gene>
    <name evidence="3" type="primary">ORF15924</name>
</gene>
<evidence type="ECO:0000256" key="2">
    <source>
        <dbReference type="SAM" id="MobiDB-lite"/>
    </source>
</evidence>
<dbReference type="EMBL" id="HACG01005350">
    <property type="protein sequence ID" value="CEK52215.1"/>
    <property type="molecule type" value="Transcribed_RNA"/>
</dbReference>
<organism evidence="3">
    <name type="scientific">Arion vulgaris</name>
    <dbReference type="NCBI Taxonomy" id="1028688"/>
    <lineage>
        <taxon>Eukaryota</taxon>
        <taxon>Metazoa</taxon>
        <taxon>Spiralia</taxon>
        <taxon>Lophotrochozoa</taxon>
        <taxon>Mollusca</taxon>
        <taxon>Gastropoda</taxon>
        <taxon>Heterobranchia</taxon>
        <taxon>Euthyneura</taxon>
        <taxon>Panpulmonata</taxon>
        <taxon>Eupulmonata</taxon>
        <taxon>Stylommatophora</taxon>
        <taxon>Helicina</taxon>
        <taxon>Arionoidea</taxon>
        <taxon>Arionidae</taxon>
        <taxon>Arion</taxon>
    </lineage>
</organism>
<feature type="region of interest" description="Disordered" evidence="2">
    <location>
        <begin position="1"/>
        <end position="25"/>
    </location>
</feature>
<reference evidence="3" key="1">
    <citation type="submission" date="2014-12" db="EMBL/GenBank/DDBJ databases">
        <title>Insight into the proteome of Arion vulgaris.</title>
        <authorList>
            <person name="Aradska J."/>
            <person name="Bulat T."/>
            <person name="Smidak R."/>
            <person name="Sarate P."/>
            <person name="Gangsoo J."/>
            <person name="Sialana F."/>
            <person name="Bilban M."/>
            <person name="Lubec G."/>
        </authorList>
    </citation>
    <scope>NUCLEOTIDE SEQUENCE</scope>
    <source>
        <tissue evidence="3">Skin</tissue>
    </source>
</reference>
<proteinExistence type="inferred from homology"/>
<evidence type="ECO:0008006" key="4">
    <source>
        <dbReference type="Google" id="ProtNLM"/>
    </source>
</evidence>
<name>A0A0B6Y9S8_9EUPU</name>
<feature type="compositionally biased region" description="Basic residues" evidence="2">
    <location>
        <begin position="1"/>
        <end position="10"/>
    </location>
</feature>
<evidence type="ECO:0000313" key="3">
    <source>
        <dbReference type="EMBL" id="CEK52215.1"/>
    </source>
</evidence>
<dbReference type="PANTHER" id="PTHR16967:SF1">
    <property type="entry name" value="LEYDIG CELL TUMOR 10 KDA PROTEIN HOMOLOG"/>
    <property type="match status" value="1"/>
</dbReference>